<dbReference type="EMBL" id="ABJB010384699">
    <property type="status" value="NOT_ANNOTATED_CDS"/>
    <property type="molecule type" value="Genomic_DNA"/>
</dbReference>
<sequence length="57" mass="6066">MRHRTVCAPFRLHSEVNVIFVLSSQEKLFGEGGREGEEGGGKGEGGGGTQTSILPHK</sequence>
<accession>B7QJG9</accession>
<dbReference type="Proteomes" id="UP000001555">
    <property type="component" value="Unassembled WGS sequence"/>
</dbReference>
<dbReference type="InParanoid" id="B7QJG9"/>
<feature type="region of interest" description="Disordered" evidence="1">
    <location>
        <begin position="30"/>
        <end position="57"/>
    </location>
</feature>
<reference evidence="2 4" key="1">
    <citation type="submission" date="2008-03" db="EMBL/GenBank/DDBJ databases">
        <title>Annotation of Ixodes scapularis.</title>
        <authorList>
            <consortium name="Ixodes scapularis Genome Project Consortium"/>
            <person name="Caler E."/>
            <person name="Hannick L.I."/>
            <person name="Bidwell S."/>
            <person name="Joardar V."/>
            <person name="Thiagarajan M."/>
            <person name="Amedeo P."/>
            <person name="Galinsky K.J."/>
            <person name="Schobel S."/>
            <person name="Inman J."/>
            <person name="Hostetler J."/>
            <person name="Miller J."/>
            <person name="Hammond M."/>
            <person name="Megy K."/>
            <person name="Lawson D."/>
            <person name="Kodira C."/>
            <person name="Sutton G."/>
            <person name="Meyer J."/>
            <person name="Hill C.A."/>
            <person name="Birren B."/>
            <person name="Nene V."/>
            <person name="Collins F."/>
            <person name="Alarcon-Chaidez F."/>
            <person name="Wikel S."/>
            <person name="Strausberg R."/>
        </authorList>
    </citation>
    <scope>NUCLEOTIDE SEQUENCE [LARGE SCALE GENOMIC DNA]</scope>
    <source>
        <strain evidence="4">Wikel</strain>
        <strain evidence="2">Wikel colony</strain>
    </source>
</reference>
<gene>
    <name evidence="2" type="ORF">IscW_ISCW013766</name>
</gene>
<evidence type="ECO:0000256" key="1">
    <source>
        <dbReference type="SAM" id="MobiDB-lite"/>
    </source>
</evidence>
<dbReference type="PaxDb" id="6945-B7QJG9"/>
<feature type="compositionally biased region" description="Basic and acidic residues" evidence="1">
    <location>
        <begin position="30"/>
        <end position="41"/>
    </location>
</feature>
<dbReference type="EnsemblMetazoa" id="ISCW013766-RA">
    <property type="protein sequence ID" value="ISCW013766-PA"/>
    <property type="gene ID" value="ISCW013766"/>
</dbReference>
<protein>
    <submittedName>
        <fullName evidence="2 3">Uncharacterized protein</fullName>
    </submittedName>
</protein>
<dbReference type="EMBL" id="DS952462">
    <property type="protein sequence ID" value="EEC18991.1"/>
    <property type="molecule type" value="Genomic_DNA"/>
</dbReference>
<name>B7QJG9_IXOSC</name>
<evidence type="ECO:0000313" key="3">
    <source>
        <dbReference type="EnsemblMetazoa" id="ISCW013766-PA"/>
    </source>
</evidence>
<organism>
    <name type="scientific">Ixodes scapularis</name>
    <name type="common">Black-legged tick</name>
    <name type="synonym">Deer tick</name>
    <dbReference type="NCBI Taxonomy" id="6945"/>
    <lineage>
        <taxon>Eukaryota</taxon>
        <taxon>Metazoa</taxon>
        <taxon>Ecdysozoa</taxon>
        <taxon>Arthropoda</taxon>
        <taxon>Chelicerata</taxon>
        <taxon>Arachnida</taxon>
        <taxon>Acari</taxon>
        <taxon>Parasitiformes</taxon>
        <taxon>Ixodida</taxon>
        <taxon>Ixodoidea</taxon>
        <taxon>Ixodidae</taxon>
        <taxon>Ixodinae</taxon>
        <taxon>Ixodes</taxon>
    </lineage>
</organism>
<reference evidence="3" key="2">
    <citation type="submission" date="2020-05" db="UniProtKB">
        <authorList>
            <consortium name="EnsemblMetazoa"/>
        </authorList>
    </citation>
    <scope>IDENTIFICATION</scope>
    <source>
        <strain evidence="3">wikel</strain>
    </source>
</reference>
<keyword evidence="4" id="KW-1185">Reference proteome</keyword>
<evidence type="ECO:0000313" key="4">
    <source>
        <dbReference type="Proteomes" id="UP000001555"/>
    </source>
</evidence>
<dbReference type="VEuPathDB" id="VectorBase:ISCW013766"/>
<dbReference type="AlphaFoldDB" id="B7QJG9"/>
<evidence type="ECO:0000313" key="2">
    <source>
        <dbReference type="EMBL" id="EEC18991.1"/>
    </source>
</evidence>
<dbReference type="HOGENOM" id="CLU_2998781_0_0_1"/>
<proteinExistence type="predicted"/>